<dbReference type="Pfam" id="PF00856">
    <property type="entry name" value="SET"/>
    <property type="match status" value="1"/>
</dbReference>
<evidence type="ECO:0000256" key="5">
    <source>
        <dbReference type="ARBA" id="ARBA00022691"/>
    </source>
</evidence>
<keyword evidence="5" id="KW-0949">S-adenosyl-L-methionine</keyword>
<dbReference type="SUPFAM" id="SSF82199">
    <property type="entry name" value="SET domain"/>
    <property type="match status" value="1"/>
</dbReference>
<dbReference type="GeneID" id="9479061"/>
<dbReference type="GO" id="GO:0005694">
    <property type="term" value="C:chromosome"/>
    <property type="evidence" value="ECO:0007669"/>
    <property type="project" value="UniProtKB-SubCell"/>
</dbReference>
<evidence type="ECO:0000256" key="6">
    <source>
        <dbReference type="ARBA" id="ARBA00022723"/>
    </source>
</evidence>
<dbReference type="InParanoid" id="D0NQ87"/>
<dbReference type="InterPro" id="IPR046341">
    <property type="entry name" value="SET_dom_sf"/>
</dbReference>
<dbReference type="eggNOG" id="KOG1081">
    <property type="taxonomic scope" value="Eukaryota"/>
</dbReference>
<comment type="subcellular location">
    <subcellularLocation>
        <location evidence="1">Chromosome</location>
    </subcellularLocation>
</comment>
<dbReference type="PANTHER" id="PTHR46223">
    <property type="entry name" value="HISTONE-LYSINE N-METHYLTRANSFERASE SUV39H"/>
    <property type="match status" value="1"/>
</dbReference>
<evidence type="ECO:0000256" key="4">
    <source>
        <dbReference type="ARBA" id="ARBA00022679"/>
    </source>
</evidence>
<feature type="domain" description="SET" evidence="8">
    <location>
        <begin position="24"/>
        <end position="145"/>
    </location>
</feature>
<accession>D0NQ87</accession>
<dbReference type="GO" id="GO:0032259">
    <property type="term" value="P:methylation"/>
    <property type="evidence" value="ECO:0007669"/>
    <property type="project" value="UniProtKB-KW"/>
</dbReference>
<dbReference type="Proteomes" id="UP000006643">
    <property type="component" value="Unassembled WGS sequence"/>
</dbReference>
<name>D0NQ87_PHYIT</name>
<dbReference type="PROSITE" id="PS50280">
    <property type="entry name" value="SET"/>
    <property type="match status" value="1"/>
</dbReference>
<dbReference type="PANTHER" id="PTHR46223:SF3">
    <property type="entry name" value="HISTONE-LYSINE N-METHYLTRANSFERASE SET-23"/>
    <property type="match status" value="1"/>
</dbReference>
<dbReference type="STRING" id="403677.D0NQ87"/>
<dbReference type="EMBL" id="DS028152">
    <property type="protein sequence ID" value="EEY62819.1"/>
    <property type="molecule type" value="Genomic_DNA"/>
</dbReference>
<evidence type="ECO:0000256" key="3">
    <source>
        <dbReference type="ARBA" id="ARBA00022603"/>
    </source>
</evidence>
<sequence>MHVYCNINSCPYVGQYGNGLMESSKLFLGRNARTRSLGVVAGENIEAGEVLGEYLGELEHVSMDPSKRPRNTGYRLVMQHRPERPTQPIRVAINAERFRGLMRFVNHSCRPCARFGEVSNRRRTTVVVVTTKTVRKGEEICVDYGSDLWFVCRCGLDDCCHRDIQDQRDP</sequence>
<dbReference type="OrthoDB" id="308383at2759"/>
<reference evidence="10" key="1">
    <citation type="journal article" date="2009" name="Nature">
        <title>Genome sequence and analysis of the Irish potato famine pathogen Phytophthora infestans.</title>
        <authorList>
            <consortium name="The Broad Institute Genome Sequencing Platform"/>
            <person name="Haas B.J."/>
            <person name="Kamoun S."/>
            <person name="Zody M.C."/>
            <person name="Jiang R.H."/>
            <person name="Handsaker R.E."/>
            <person name="Cano L.M."/>
            <person name="Grabherr M."/>
            <person name="Kodira C.D."/>
            <person name="Raffaele S."/>
            <person name="Torto-Alalibo T."/>
            <person name="Bozkurt T.O."/>
            <person name="Ah-Fong A.M."/>
            <person name="Alvarado L."/>
            <person name="Anderson V.L."/>
            <person name="Armstrong M.R."/>
            <person name="Avrova A."/>
            <person name="Baxter L."/>
            <person name="Beynon J."/>
            <person name="Boevink P.C."/>
            <person name="Bollmann S.R."/>
            <person name="Bos J.I."/>
            <person name="Bulone V."/>
            <person name="Cai G."/>
            <person name="Cakir C."/>
            <person name="Carrington J.C."/>
            <person name="Chawner M."/>
            <person name="Conti L."/>
            <person name="Costanzo S."/>
            <person name="Ewan R."/>
            <person name="Fahlgren N."/>
            <person name="Fischbach M.A."/>
            <person name="Fugelstad J."/>
            <person name="Gilroy E.M."/>
            <person name="Gnerre S."/>
            <person name="Green P.J."/>
            <person name="Grenville-Briggs L.J."/>
            <person name="Griffith J."/>
            <person name="Grunwald N.J."/>
            <person name="Horn K."/>
            <person name="Horner N.R."/>
            <person name="Hu C.H."/>
            <person name="Huitema E."/>
            <person name="Jeong D.H."/>
            <person name="Jones A.M."/>
            <person name="Jones J.D."/>
            <person name="Jones R.W."/>
            <person name="Karlsson E.K."/>
            <person name="Kunjeti S.G."/>
            <person name="Lamour K."/>
            <person name="Liu Z."/>
            <person name="Ma L."/>
            <person name="Maclean D."/>
            <person name="Chibucos M.C."/>
            <person name="McDonald H."/>
            <person name="McWalters J."/>
            <person name="Meijer H.J."/>
            <person name="Morgan W."/>
            <person name="Morris P.F."/>
            <person name="Munro C.A."/>
            <person name="O'Neill K."/>
            <person name="Ospina-Giraldo M."/>
            <person name="Pinzon A."/>
            <person name="Pritchard L."/>
            <person name="Ramsahoye B."/>
            <person name="Ren Q."/>
            <person name="Restrepo S."/>
            <person name="Roy S."/>
            <person name="Sadanandom A."/>
            <person name="Savidor A."/>
            <person name="Schornack S."/>
            <person name="Schwartz D.C."/>
            <person name="Schumann U.D."/>
            <person name="Schwessinger B."/>
            <person name="Seyer L."/>
            <person name="Sharpe T."/>
            <person name="Silvar C."/>
            <person name="Song J."/>
            <person name="Studholme D.J."/>
            <person name="Sykes S."/>
            <person name="Thines M."/>
            <person name="van de Vondervoort P.J."/>
            <person name="Phuntumart V."/>
            <person name="Wawra S."/>
            <person name="Weide R."/>
            <person name="Win J."/>
            <person name="Young C."/>
            <person name="Zhou S."/>
            <person name="Fry W."/>
            <person name="Meyers B.C."/>
            <person name="van West P."/>
            <person name="Ristaino J."/>
            <person name="Govers F."/>
            <person name="Birch P.R."/>
            <person name="Whisson S.C."/>
            <person name="Judelson H.S."/>
            <person name="Nusbaum C."/>
        </authorList>
    </citation>
    <scope>NUCLEOTIDE SEQUENCE [LARGE SCALE GENOMIC DNA]</scope>
    <source>
        <strain evidence="10">T30-4</strain>
    </source>
</reference>
<evidence type="ECO:0000313" key="10">
    <source>
        <dbReference type="Proteomes" id="UP000006643"/>
    </source>
</evidence>
<dbReference type="SMART" id="SM00317">
    <property type="entry name" value="SET"/>
    <property type="match status" value="1"/>
</dbReference>
<proteinExistence type="predicted"/>
<dbReference type="Gene3D" id="2.170.270.10">
    <property type="entry name" value="SET domain"/>
    <property type="match status" value="1"/>
</dbReference>
<evidence type="ECO:0000259" key="8">
    <source>
        <dbReference type="PROSITE" id="PS50280"/>
    </source>
</evidence>
<keyword evidence="7" id="KW-0862">Zinc</keyword>
<keyword evidence="10" id="KW-1185">Reference proteome</keyword>
<evidence type="ECO:0000256" key="2">
    <source>
        <dbReference type="ARBA" id="ARBA00022454"/>
    </source>
</evidence>
<dbReference type="KEGG" id="pif:PITG_15246"/>
<dbReference type="HOGENOM" id="CLU_085560_1_0_1"/>
<keyword evidence="2" id="KW-0158">Chromosome</keyword>
<keyword evidence="3" id="KW-0489">Methyltransferase</keyword>
<dbReference type="RefSeq" id="XP_002898694.1">
    <property type="nucleotide sequence ID" value="XM_002898648.1"/>
</dbReference>
<dbReference type="InterPro" id="IPR050973">
    <property type="entry name" value="H3K9_Histone-Lys_N-MTase"/>
</dbReference>
<dbReference type="OMA" id="IEHCTER"/>
<dbReference type="AlphaFoldDB" id="D0NQ87"/>
<evidence type="ECO:0000256" key="1">
    <source>
        <dbReference type="ARBA" id="ARBA00004286"/>
    </source>
</evidence>
<protein>
    <recommendedName>
        <fullName evidence="8">SET domain-containing protein</fullName>
    </recommendedName>
</protein>
<gene>
    <name evidence="9" type="ORF">PITG_15246</name>
</gene>
<dbReference type="GO" id="GO:0046872">
    <property type="term" value="F:metal ion binding"/>
    <property type="evidence" value="ECO:0007669"/>
    <property type="project" value="UniProtKB-KW"/>
</dbReference>
<evidence type="ECO:0000256" key="7">
    <source>
        <dbReference type="ARBA" id="ARBA00022833"/>
    </source>
</evidence>
<keyword evidence="4" id="KW-0808">Transferase</keyword>
<dbReference type="InterPro" id="IPR001214">
    <property type="entry name" value="SET_dom"/>
</dbReference>
<evidence type="ECO:0000313" key="9">
    <source>
        <dbReference type="EMBL" id="EEY62819.1"/>
    </source>
</evidence>
<dbReference type="VEuPathDB" id="FungiDB:PITG_15246"/>
<keyword evidence="6" id="KW-0479">Metal-binding</keyword>
<dbReference type="GO" id="GO:0008168">
    <property type="term" value="F:methyltransferase activity"/>
    <property type="evidence" value="ECO:0007669"/>
    <property type="project" value="UniProtKB-KW"/>
</dbReference>
<organism evidence="9 10">
    <name type="scientific">Phytophthora infestans (strain T30-4)</name>
    <name type="common">Potato late blight agent</name>
    <dbReference type="NCBI Taxonomy" id="403677"/>
    <lineage>
        <taxon>Eukaryota</taxon>
        <taxon>Sar</taxon>
        <taxon>Stramenopiles</taxon>
        <taxon>Oomycota</taxon>
        <taxon>Peronosporomycetes</taxon>
        <taxon>Peronosporales</taxon>
        <taxon>Peronosporaceae</taxon>
        <taxon>Phytophthora</taxon>
    </lineage>
</organism>